<dbReference type="PANTHER" id="PTHR12184:SF1">
    <property type="entry name" value="UBIQUINOL-CYTOCHROME-C REDUCTASE COMPLEX ASSEMBLY FACTOR 1"/>
    <property type="match status" value="1"/>
</dbReference>
<dbReference type="PIRSF" id="PIRSF032079">
    <property type="entry name" value="UCP032079"/>
    <property type="match status" value="1"/>
</dbReference>
<organism evidence="4 5">
    <name type="scientific">Tardiphaga robiniae</name>
    <dbReference type="NCBI Taxonomy" id="943830"/>
    <lineage>
        <taxon>Bacteria</taxon>
        <taxon>Pseudomonadati</taxon>
        <taxon>Pseudomonadota</taxon>
        <taxon>Alphaproteobacteria</taxon>
        <taxon>Hyphomicrobiales</taxon>
        <taxon>Nitrobacteraceae</taxon>
        <taxon>Tardiphaga</taxon>
    </lineage>
</organism>
<keyword evidence="5" id="KW-1185">Reference proteome</keyword>
<accession>A0A164AD39</accession>
<dbReference type="Proteomes" id="UP000076574">
    <property type="component" value="Unassembled WGS sequence"/>
</dbReference>
<feature type="domain" description="Ubiquinol-cytochrome c chaperone" evidence="3">
    <location>
        <begin position="38"/>
        <end position="170"/>
    </location>
</feature>
<evidence type="ECO:0000313" key="4">
    <source>
        <dbReference type="EMBL" id="KZD24627.1"/>
    </source>
</evidence>
<comment type="similarity">
    <text evidence="2">Belongs to the UPF0174 family.</text>
</comment>
<dbReference type="RefSeq" id="WP_068730937.1">
    <property type="nucleotide sequence ID" value="NZ_LVYV01000003.1"/>
</dbReference>
<dbReference type="Pfam" id="PF03981">
    <property type="entry name" value="Ubiq_cyt_C_chap"/>
    <property type="match status" value="1"/>
</dbReference>
<evidence type="ECO:0000313" key="5">
    <source>
        <dbReference type="Proteomes" id="UP000076574"/>
    </source>
</evidence>
<dbReference type="InterPro" id="IPR007129">
    <property type="entry name" value="Ubiqinol_cyt_c_chaperone_CPB3"/>
</dbReference>
<dbReference type="PANTHER" id="PTHR12184">
    <property type="entry name" value="UBIQUINOL-CYTOCHROME C REDUCTASE COMPLEX ASSEMBLY FACTOR 1 FAMILY MEMBER"/>
    <property type="match status" value="1"/>
</dbReference>
<dbReference type="EMBL" id="LVYV01000003">
    <property type="protein sequence ID" value="KZD24627.1"/>
    <property type="molecule type" value="Genomic_DNA"/>
</dbReference>
<dbReference type="STRING" id="943830.A4A58_22475"/>
<dbReference type="InterPro" id="IPR021150">
    <property type="entry name" value="Ubiq_cyt_c_chap"/>
</dbReference>
<comment type="caution">
    <text evidence="4">The sequence shown here is derived from an EMBL/GenBank/DDBJ whole genome shotgun (WGS) entry which is preliminary data.</text>
</comment>
<name>A0A164AD39_9BRAD</name>
<evidence type="ECO:0000259" key="3">
    <source>
        <dbReference type="Pfam" id="PF03981"/>
    </source>
</evidence>
<sequence>MVWPFSHFRKPPAPLRGTIEAIYGMIVAQAREPLFYRDLAAPDTVNGRFDMLLLHLWLVLRRMNPKDELSQGLFDRFCSDMDDNLRELGTSDMKVPKKMREFGDAFYGRTGAYDAALGVGREPLAAALSKNIYYGMDIENARRLAVYVEAANARLGTLDATTLTSGAWHFPSPAETLVTT</sequence>
<reference evidence="4 5" key="1">
    <citation type="submission" date="2016-03" db="EMBL/GenBank/DDBJ databases">
        <title>Microsymbionts genomes from the relict species Vavilovia formosa (Stev.) Fed.</title>
        <authorList>
            <person name="Kopat V."/>
            <person name="Chirak E."/>
            <person name="Kimeklis A."/>
            <person name="Andronov E."/>
        </authorList>
    </citation>
    <scope>NUCLEOTIDE SEQUENCE [LARGE SCALE GENOMIC DNA]</scope>
    <source>
        <strain evidence="4 5">Vaf07</strain>
    </source>
</reference>
<gene>
    <name evidence="4" type="ORF">A4A58_22475</name>
</gene>
<dbReference type="InterPro" id="IPR014569">
    <property type="entry name" value="Ubq_cyt-c_CBP3-rel"/>
</dbReference>
<proteinExistence type="inferred from homology"/>
<evidence type="ECO:0000256" key="1">
    <source>
        <dbReference type="ARBA" id="ARBA00006407"/>
    </source>
</evidence>
<evidence type="ECO:0000256" key="2">
    <source>
        <dbReference type="ARBA" id="ARBA00006436"/>
    </source>
</evidence>
<protein>
    <submittedName>
        <fullName evidence="4">Ubiquinol-cytochrome C chaperone</fullName>
    </submittedName>
</protein>
<dbReference type="OrthoDB" id="7158889at2"/>
<comment type="similarity">
    <text evidence="1">Belongs to the CBP3 family.</text>
</comment>
<dbReference type="AlphaFoldDB" id="A0A164AD39"/>